<keyword evidence="1" id="KW-0732">Signal</keyword>
<feature type="signal peptide" evidence="1">
    <location>
        <begin position="1"/>
        <end position="21"/>
    </location>
</feature>
<evidence type="ECO:0008006" key="4">
    <source>
        <dbReference type="Google" id="ProtNLM"/>
    </source>
</evidence>
<dbReference type="Proteomes" id="UP000608345">
    <property type="component" value="Unassembled WGS sequence"/>
</dbReference>
<dbReference type="RefSeq" id="WP_189385157.1">
    <property type="nucleotide sequence ID" value="NZ_BAABFY010000004.1"/>
</dbReference>
<accession>A0A918JN56</accession>
<name>A0A918JN56_9BURK</name>
<dbReference type="EMBL" id="BMYS01000012">
    <property type="protein sequence ID" value="GGW88376.1"/>
    <property type="molecule type" value="Genomic_DNA"/>
</dbReference>
<feature type="chain" id="PRO_5037012547" description="DUF4148 domain-containing protein" evidence="1">
    <location>
        <begin position="22"/>
        <end position="86"/>
    </location>
</feature>
<protein>
    <recommendedName>
        <fullName evidence="4">DUF4148 domain-containing protein</fullName>
    </recommendedName>
</protein>
<reference evidence="2" key="2">
    <citation type="submission" date="2020-09" db="EMBL/GenBank/DDBJ databases">
        <authorList>
            <person name="Sun Q."/>
            <person name="Kim S."/>
        </authorList>
    </citation>
    <scope>NUCLEOTIDE SEQUENCE</scope>
    <source>
        <strain evidence="2">KCTC 23732</strain>
    </source>
</reference>
<proteinExistence type="predicted"/>
<gene>
    <name evidence="2" type="ORF">GCM10011450_17980</name>
</gene>
<comment type="caution">
    <text evidence="2">The sequence shown here is derived from an EMBL/GenBank/DDBJ whole genome shotgun (WGS) entry which is preliminary data.</text>
</comment>
<evidence type="ECO:0000313" key="2">
    <source>
        <dbReference type="EMBL" id="GGW88376.1"/>
    </source>
</evidence>
<sequence length="86" mass="9254">MKNIIKAAFVATTLAAGVVHAAALSESDYPFVPNAASIDAGQKVEQRMTKESSSPSVAVNSTKTREVVMQELVEYKQSQGDDFISY</sequence>
<evidence type="ECO:0000256" key="1">
    <source>
        <dbReference type="SAM" id="SignalP"/>
    </source>
</evidence>
<dbReference type="AlphaFoldDB" id="A0A918JN56"/>
<keyword evidence="3" id="KW-1185">Reference proteome</keyword>
<reference evidence="2" key="1">
    <citation type="journal article" date="2014" name="Int. J. Syst. Evol. Microbiol.">
        <title>Complete genome sequence of Corynebacterium casei LMG S-19264T (=DSM 44701T), isolated from a smear-ripened cheese.</title>
        <authorList>
            <consortium name="US DOE Joint Genome Institute (JGI-PGF)"/>
            <person name="Walter F."/>
            <person name="Albersmeier A."/>
            <person name="Kalinowski J."/>
            <person name="Ruckert C."/>
        </authorList>
    </citation>
    <scope>NUCLEOTIDE SEQUENCE</scope>
    <source>
        <strain evidence="2">KCTC 23732</strain>
    </source>
</reference>
<evidence type="ECO:0000313" key="3">
    <source>
        <dbReference type="Proteomes" id="UP000608345"/>
    </source>
</evidence>
<organism evidence="2 3">
    <name type="scientific">Advenella faeciporci</name>
    <dbReference type="NCBI Taxonomy" id="797535"/>
    <lineage>
        <taxon>Bacteria</taxon>
        <taxon>Pseudomonadati</taxon>
        <taxon>Pseudomonadota</taxon>
        <taxon>Betaproteobacteria</taxon>
        <taxon>Burkholderiales</taxon>
        <taxon>Alcaligenaceae</taxon>
    </lineage>
</organism>